<dbReference type="EMBL" id="NEVU01000003">
    <property type="protein sequence ID" value="OZI70950.1"/>
    <property type="molecule type" value="Genomic_DNA"/>
</dbReference>
<dbReference type="InterPro" id="IPR005511">
    <property type="entry name" value="SMP-30"/>
</dbReference>
<reference evidence="5" key="1">
    <citation type="submission" date="2017-05" db="EMBL/GenBank/DDBJ databases">
        <title>Complete and WGS of Bordetella genogroups.</title>
        <authorList>
            <person name="Spilker T."/>
            <person name="Lipuma J."/>
        </authorList>
    </citation>
    <scope>NUCLEOTIDE SEQUENCE [LARGE SCALE GENOMIC DNA]</scope>
    <source>
        <strain evidence="5">AU6712</strain>
    </source>
</reference>
<feature type="binding site" evidence="2">
    <location>
        <position position="224"/>
    </location>
    <ligand>
        <name>a divalent metal cation</name>
        <dbReference type="ChEBI" id="CHEBI:60240"/>
    </ligand>
</feature>
<keyword evidence="2" id="KW-0862">Zinc</keyword>
<comment type="caution">
    <text evidence="4">The sequence shown here is derived from an EMBL/GenBank/DDBJ whole genome shotgun (WGS) entry which is preliminary data.</text>
</comment>
<dbReference type="GO" id="GO:0046872">
    <property type="term" value="F:metal ion binding"/>
    <property type="evidence" value="ECO:0007669"/>
    <property type="project" value="UniProtKB-KW"/>
</dbReference>
<dbReference type="PANTHER" id="PTHR47572">
    <property type="entry name" value="LIPOPROTEIN-RELATED"/>
    <property type="match status" value="1"/>
</dbReference>
<proteinExistence type="predicted"/>
<feature type="binding site" evidence="2">
    <location>
        <position position="119"/>
    </location>
    <ligand>
        <name>substrate</name>
    </ligand>
</feature>
<feature type="domain" description="SMP-30/Gluconolactonase/LRE-like region" evidence="3">
    <location>
        <begin position="10"/>
        <end position="282"/>
    </location>
</feature>
<dbReference type="SUPFAM" id="SSF63829">
    <property type="entry name" value="Calcium-dependent phosphotriesterase"/>
    <property type="match status" value="1"/>
</dbReference>
<dbReference type="RefSeq" id="WP_094814163.1">
    <property type="nucleotide sequence ID" value="NZ_NEVU01000003.1"/>
</dbReference>
<gene>
    <name evidence="4" type="ORF">CAL22_13710</name>
</gene>
<feature type="binding site" evidence="2">
    <location>
        <position position="168"/>
    </location>
    <ligand>
        <name>a divalent metal cation</name>
        <dbReference type="ChEBI" id="CHEBI:60240"/>
    </ligand>
</feature>
<feature type="active site" description="Proton donor/acceptor" evidence="1">
    <location>
        <position position="224"/>
    </location>
</feature>
<evidence type="ECO:0000256" key="2">
    <source>
        <dbReference type="PIRSR" id="PIRSR605511-2"/>
    </source>
</evidence>
<accession>A0A261VBJ0</accession>
<dbReference type="InterPro" id="IPR011042">
    <property type="entry name" value="6-blade_b-propeller_TolB-like"/>
</dbReference>
<protein>
    <submittedName>
        <fullName evidence="4">Gluconolaconase</fullName>
    </submittedName>
</protein>
<dbReference type="Gene3D" id="2.120.10.30">
    <property type="entry name" value="TolB, C-terminal domain"/>
    <property type="match status" value="1"/>
</dbReference>
<dbReference type="PANTHER" id="PTHR47572:SF5">
    <property type="entry name" value="BLR2277 PROTEIN"/>
    <property type="match status" value="1"/>
</dbReference>
<comment type="cofactor">
    <cofactor evidence="2">
        <name>Zn(2+)</name>
        <dbReference type="ChEBI" id="CHEBI:29105"/>
    </cofactor>
    <text evidence="2">Binds 1 divalent metal cation per subunit.</text>
</comment>
<dbReference type="InterPro" id="IPR051262">
    <property type="entry name" value="SMP-30/CGR1_Lactonase"/>
</dbReference>
<keyword evidence="5" id="KW-1185">Reference proteome</keyword>
<evidence type="ECO:0000256" key="1">
    <source>
        <dbReference type="PIRSR" id="PIRSR605511-1"/>
    </source>
</evidence>
<keyword evidence="2" id="KW-0479">Metal-binding</keyword>
<evidence type="ECO:0000313" key="5">
    <source>
        <dbReference type="Proteomes" id="UP000216429"/>
    </source>
</evidence>
<evidence type="ECO:0000313" key="4">
    <source>
        <dbReference type="EMBL" id="OZI70950.1"/>
    </source>
</evidence>
<dbReference type="PRINTS" id="PR01790">
    <property type="entry name" value="SMP30FAMILY"/>
</dbReference>
<name>A0A261VBJ0_9BORD</name>
<dbReference type="AlphaFoldDB" id="A0A261VBJ0"/>
<dbReference type="Proteomes" id="UP000216429">
    <property type="component" value="Unassembled WGS sequence"/>
</dbReference>
<dbReference type="InterPro" id="IPR013658">
    <property type="entry name" value="SGL"/>
</dbReference>
<sequence>MRLIATGLAFPEGPIAEADGSVLLVEIQAQRLTRVHADGRLQRVAQLAGGPNGAAVGPGGQIYVCNNGGFGWVRENGGLRPHGPSADYAGGWIEVVDPATGKSDRLYDACDGLPLKGPNDLVFDGQGGFWFTDLGKRRAHEMDLGSLYWAKADGSCIRRVATPLLTPNGVGLSPDGKYVYVAETDTGRVWSFEVAGPGELRRNAYPSPHGGRLVAAPGGYLRLDSLAVTASGRVCVAALEHCAIMEVDPRHGGIYWHTVPDSKVTNLCFGGPALRTAFVTLSHRGELVALDWHEPGLALHHQPLP</sequence>
<organism evidence="4 5">
    <name type="scientific">Bordetella genomosp. 12</name>
    <dbReference type="NCBI Taxonomy" id="463035"/>
    <lineage>
        <taxon>Bacteria</taxon>
        <taxon>Pseudomonadati</taxon>
        <taxon>Pseudomonadota</taxon>
        <taxon>Betaproteobacteria</taxon>
        <taxon>Burkholderiales</taxon>
        <taxon>Alcaligenaceae</taxon>
        <taxon>Bordetella</taxon>
    </lineage>
</organism>
<evidence type="ECO:0000259" key="3">
    <source>
        <dbReference type="Pfam" id="PF08450"/>
    </source>
</evidence>
<dbReference type="Pfam" id="PF08450">
    <property type="entry name" value="SGL"/>
    <property type="match status" value="1"/>
</dbReference>
<dbReference type="OrthoDB" id="502821at2"/>